<dbReference type="SFLD" id="SFLDS00019">
    <property type="entry name" value="Glutathione_Transferase_(cytos"/>
    <property type="match status" value="1"/>
</dbReference>
<dbReference type="PROSITE" id="PS50404">
    <property type="entry name" value="GST_NTER"/>
    <property type="match status" value="1"/>
</dbReference>
<dbReference type="AlphaFoldDB" id="A0AAD7XLA9"/>
<dbReference type="CDD" id="cd03039">
    <property type="entry name" value="GST_N_Sigma_like"/>
    <property type="match status" value="1"/>
</dbReference>
<dbReference type="Pfam" id="PF06041">
    <property type="entry name" value="DUF924"/>
    <property type="match status" value="1"/>
</dbReference>
<dbReference type="SUPFAM" id="SSF52833">
    <property type="entry name" value="Thioredoxin-like"/>
    <property type="match status" value="1"/>
</dbReference>
<evidence type="ECO:0000313" key="3">
    <source>
        <dbReference type="EMBL" id="KAJ8602369.1"/>
    </source>
</evidence>
<dbReference type="PROSITE" id="PS50405">
    <property type="entry name" value="GST_CTER"/>
    <property type="match status" value="1"/>
</dbReference>
<dbReference type="InterPro" id="IPR011990">
    <property type="entry name" value="TPR-like_helical_dom_sf"/>
</dbReference>
<gene>
    <name evidence="3" type="ORF">CTAYLR_004208</name>
</gene>
<comment type="caution">
    <text evidence="3">The sequence shown here is derived from an EMBL/GenBank/DDBJ whole genome shotgun (WGS) entry which is preliminary data.</text>
</comment>
<dbReference type="SUPFAM" id="SSF47616">
    <property type="entry name" value="GST C-terminal domain-like"/>
    <property type="match status" value="1"/>
</dbReference>
<dbReference type="Gene3D" id="1.25.40.10">
    <property type="entry name" value="Tetratricopeptide repeat domain"/>
    <property type="match status" value="1"/>
</dbReference>
<organism evidence="3 4">
    <name type="scientific">Chrysophaeum taylorii</name>
    <dbReference type="NCBI Taxonomy" id="2483200"/>
    <lineage>
        <taxon>Eukaryota</taxon>
        <taxon>Sar</taxon>
        <taxon>Stramenopiles</taxon>
        <taxon>Ochrophyta</taxon>
        <taxon>Pelagophyceae</taxon>
        <taxon>Pelagomonadales</taxon>
        <taxon>Pelagomonadaceae</taxon>
        <taxon>Chrysophaeum</taxon>
    </lineage>
</organism>
<dbReference type="CDD" id="cd03192">
    <property type="entry name" value="GST_C_Sigma_like"/>
    <property type="match status" value="1"/>
</dbReference>
<dbReference type="Gene3D" id="1.20.1050.10">
    <property type="match status" value="1"/>
</dbReference>
<evidence type="ECO:0000259" key="2">
    <source>
        <dbReference type="PROSITE" id="PS50405"/>
    </source>
</evidence>
<dbReference type="SUPFAM" id="SSF48452">
    <property type="entry name" value="TPR-like"/>
    <property type="match status" value="1"/>
</dbReference>
<dbReference type="Pfam" id="PF14497">
    <property type="entry name" value="GST_C_3"/>
    <property type="match status" value="1"/>
</dbReference>
<name>A0AAD7XLA9_9STRA</name>
<dbReference type="Gene3D" id="1.20.58.320">
    <property type="entry name" value="TPR-like"/>
    <property type="match status" value="1"/>
</dbReference>
<dbReference type="GO" id="GO:0006749">
    <property type="term" value="P:glutathione metabolic process"/>
    <property type="evidence" value="ECO:0007669"/>
    <property type="project" value="TreeGrafter"/>
</dbReference>
<dbReference type="EMBL" id="JAQMWT010000381">
    <property type="protein sequence ID" value="KAJ8602369.1"/>
    <property type="molecule type" value="Genomic_DNA"/>
</dbReference>
<feature type="domain" description="GST N-terminal" evidence="1">
    <location>
        <begin position="230"/>
        <end position="308"/>
    </location>
</feature>
<dbReference type="Proteomes" id="UP001230188">
    <property type="component" value="Unassembled WGS sequence"/>
</dbReference>
<proteinExistence type="predicted"/>
<dbReference type="InterPro" id="IPR050213">
    <property type="entry name" value="GST_superfamily"/>
</dbReference>
<dbReference type="InterPro" id="IPR036282">
    <property type="entry name" value="Glutathione-S-Trfase_C_sf"/>
</dbReference>
<reference evidence="3" key="1">
    <citation type="submission" date="2023-01" db="EMBL/GenBank/DDBJ databases">
        <title>Metagenome sequencing of chrysophaentin producing Chrysophaeum taylorii.</title>
        <authorList>
            <person name="Davison J."/>
            <person name="Bewley C."/>
        </authorList>
    </citation>
    <scope>NUCLEOTIDE SEQUENCE</scope>
    <source>
        <strain evidence="3">NIES-1699</strain>
    </source>
</reference>
<evidence type="ECO:0008006" key="5">
    <source>
        <dbReference type="Google" id="ProtNLM"/>
    </source>
</evidence>
<sequence length="447" mass="50433">MLHLPQIPYDDGGDTVFGRHIRGVAQCTQHACVFESRWCRFNIEAFFIVDEETVAYLQAGWRRWFFGEDVLFEVAQREAAALVRRAATETWSSDRGILAQIILLDQVSRCAFRGTAEAYAYDSRASELAKGAPVELYSAIERFFVCLALSHAEDVALNWLHVEIAGRIGEGAPPEIGEYFKSIPGFPNEHWDAVRRFGRFPHRNAVLGRESTPDEVRWLEDPPAWARSQSRATFVYWNGRGLGDPVRFLLEFCLVPYDEELVTTRDQFQKRRPTLAFGQVPLLEIDGLRIVQTQAILRYVAGKKNLRGSSLRDEARCDAVVNAIMDARAPLITARFKPDPAEALRAFLTATFPTFASHIEHFFIEGGGGGPYVCGAELTYADVCLFEFLEYAVDEGADDVVLANTYPRLADHRRHMRAFPHLVAYLAKRKPKPDAAFVRQVCAILAQ</sequence>
<evidence type="ECO:0000313" key="4">
    <source>
        <dbReference type="Proteomes" id="UP001230188"/>
    </source>
</evidence>
<dbReference type="Pfam" id="PF02798">
    <property type="entry name" value="GST_N"/>
    <property type="match status" value="1"/>
</dbReference>
<accession>A0AAD7XLA9</accession>
<dbReference type="GO" id="GO:0004364">
    <property type="term" value="F:glutathione transferase activity"/>
    <property type="evidence" value="ECO:0007669"/>
    <property type="project" value="TreeGrafter"/>
</dbReference>
<dbReference type="Gene3D" id="3.40.30.10">
    <property type="entry name" value="Glutaredoxin"/>
    <property type="match status" value="1"/>
</dbReference>
<dbReference type="InterPro" id="IPR036249">
    <property type="entry name" value="Thioredoxin-like_sf"/>
</dbReference>
<dbReference type="PANTHER" id="PTHR11571">
    <property type="entry name" value="GLUTATHIONE S-TRANSFERASE"/>
    <property type="match status" value="1"/>
</dbReference>
<protein>
    <recommendedName>
        <fullName evidence="5">Glutathione transferase</fullName>
    </recommendedName>
</protein>
<dbReference type="InterPro" id="IPR010323">
    <property type="entry name" value="DUF924"/>
</dbReference>
<evidence type="ECO:0000259" key="1">
    <source>
        <dbReference type="PROSITE" id="PS50404"/>
    </source>
</evidence>
<dbReference type="InterPro" id="IPR004045">
    <property type="entry name" value="Glutathione_S-Trfase_N"/>
</dbReference>
<dbReference type="InterPro" id="IPR040079">
    <property type="entry name" value="Glutathione_S-Trfase"/>
</dbReference>
<keyword evidence="4" id="KW-1185">Reference proteome</keyword>
<dbReference type="InterPro" id="IPR010987">
    <property type="entry name" value="Glutathione-S-Trfase_C-like"/>
</dbReference>
<feature type="domain" description="GST C-terminal" evidence="2">
    <location>
        <begin position="310"/>
        <end position="434"/>
    </location>
</feature>
<dbReference type="InterPro" id="IPR004046">
    <property type="entry name" value="GST_C"/>
</dbReference>